<keyword evidence="4" id="KW-0859">Xylose metabolism</keyword>
<dbReference type="STRING" id="1810919.A0A3D8RYK4"/>
<dbReference type="FunFam" id="3.20.20.100:FF:000007">
    <property type="entry name" value="NAD(P)H-dependent D-xylose reductase xyl1"/>
    <property type="match status" value="1"/>
</dbReference>
<feature type="domain" description="NADP-dependent oxidoreductase" evidence="13">
    <location>
        <begin position="18"/>
        <end position="298"/>
    </location>
</feature>
<dbReference type="OrthoDB" id="416253at2759"/>
<dbReference type="InterPro" id="IPR020471">
    <property type="entry name" value="AKR"/>
</dbReference>
<accession>A0A3D8RYK4</accession>
<evidence type="ECO:0000313" key="14">
    <source>
        <dbReference type="EMBL" id="RDW79088.1"/>
    </source>
</evidence>
<feature type="binding site" evidence="11">
    <location>
        <position position="112"/>
    </location>
    <ligand>
        <name>substrate</name>
    </ligand>
</feature>
<sequence length="317" mass="35030">MAVPSITLNTGAQMPIVGFGLWKVSRDTCADQVYNAIKAGYRLLDGACIYENEAECGEGVARAIKDGLVKREDLFIVSKLWNNFHDADKVAPITKRQLTDWKIDYFDLFLMHFPVSLEYIDPAEQYPPPDGPEFPAGTASVQETWQAMEKLVDAGLAKAIGISNFNGGLLLDLLRYARVKPATLQIEHHPYLTQEVLVQYAQGQGIAVTAYSSFGPSSYIELDAEDAKSAPVLLDHAVVVEIARKYGRTPAQVLLRWATQRGVAVIPKSGNAERLVQNLASTDFELDGGDIRAISGLNRNLRFNDPMKFGEPHPVFY</sequence>
<evidence type="ECO:0000256" key="3">
    <source>
        <dbReference type="ARBA" id="ARBA00012845"/>
    </source>
</evidence>
<dbReference type="Proteomes" id="UP000256690">
    <property type="component" value="Unassembled WGS sequence"/>
</dbReference>
<dbReference type="InterPro" id="IPR023210">
    <property type="entry name" value="NADP_OxRdtase_dom"/>
</dbReference>
<comment type="similarity">
    <text evidence="2">Belongs to the aldo/keto reductase family.</text>
</comment>
<protein>
    <recommendedName>
        <fullName evidence="3">D-xylose reductase [NAD(P)H]</fullName>
        <ecNumber evidence="3">1.1.1.307</ecNumber>
    </recommendedName>
</protein>
<evidence type="ECO:0000256" key="7">
    <source>
        <dbReference type="ARBA" id="ARBA00025065"/>
    </source>
</evidence>
<name>A0A3D8RYK4_9EURO</name>
<evidence type="ECO:0000256" key="11">
    <source>
        <dbReference type="PIRSR" id="PIRSR000097-2"/>
    </source>
</evidence>
<feature type="site" description="Lowers pKa of active site Tyr" evidence="12">
    <location>
        <position position="79"/>
    </location>
</feature>
<dbReference type="PRINTS" id="PR00069">
    <property type="entry name" value="ALDKETRDTASE"/>
</dbReference>
<dbReference type="SUPFAM" id="SSF51430">
    <property type="entry name" value="NAD(P)-linked oxidoreductase"/>
    <property type="match status" value="1"/>
</dbReference>
<comment type="caution">
    <text evidence="14">The sequence shown here is derived from an EMBL/GenBank/DDBJ whole genome shotgun (WGS) entry which is preliminary data.</text>
</comment>
<comment type="pathway">
    <text evidence="1">Carbohydrate metabolism; D-xylose degradation.</text>
</comment>
<feature type="active site" description="Proton donor" evidence="10">
    <location>
        <position position="50"/>
    </location>
</feature>
<dbReference type="RefSeq" id="XP_026603788.1">
    <property type="nucleotide sequence ID" value="XM_026747956.1"/>
</dbReference>
<evidence type="ECO:0000256" key="6">
    <source>
        <dbReference type="ARBA" id="ARBA00023027"/>
    </source>
</evidence>
<evidence type="ECO:0000256" key="12">
    <source>
        <dbReference type="PIRSR" id="PIRSR000097-3"/>
    </source>
</evidence>
<comment type="catalytic activity">
    <reaction evidence="9">
        <text>xylitol + NAD(+) = D-xylose + NADH + H(+)</text>
        <dbReference type="Rhea" id="RHEA:27441"/>
        <dbReference type="ChEBI" id="CHEBI:15378"/>
        <dbReference type="ChEBI" id="CHEBI:17151"/>
        <dbReference type="ChEBI" id="CHEBI:53455"/>
        <dbReference type="ChEBI" id="CHEBI:57540"/>
        <dbReference type="ChEBI" id="CHEBI:57945"/>
        <dbReference type="EC" id="1.1.1.307"/>
    </reaction>
</comment>
<dbReference type="PANTHER" id="PTHR11732">
    <property type="entry name" value="ALDO/KETO REDUCTASE"/>
    <property type="match status" value="1"/>
</dbReference>
<comment type="function">
    <text evidence="7">Catalyzes the initial reaction in the xylose utilization pathway by reducing D-xylose into xylitol. Xylose is a major component of hemicelluloses such as xylan. Most fungi utilize D-xylose via three enzymatic reactions, xylose reductase (XR), xylitol dehydrogenase (XDH), and xylulokinase, to form xylulose 5-phosphate, which enters pentose phosphate pathway.</text>
</comment>
<dbReference type="InterPro" id="IPR036812">
    <property type="entry name" value="NAD(P)_OxRdtase_dom_sf"/>
</dbReference>
<evidence type="ECO:0000313" key="15">
    <source>
        <dbReference type="Proteomes" id="UP000256690"/>
    </source>
</evidence>
<dbReference type="AlphaFoldDB" id="A0A3D8RYK4"/>
<dbReference type="PROSITE" id="PS00062">
    <property type="entry name" value="ALDOKETO_REDUCTASE_2"/>
    <property type="match status" value="1"/>
</dbReference>
<dbReference type="Gene3D" id="3.20.20.100">
    <property type="entry name" value="NADP-dependent oxidoreductase domain"/>
    <property type="match status" value="1"/>
</dbReference>
<evidence type="ECO:0000256" key="9">
    <source>
        <dbReference type="ARBA" id="ARBA00049485"/>
    </source>
</evidence>
<dbReference type="InterPro" id="IPR018170">
    <property type="entry name" value="Aldo/ket_reductase_CS"/>
</dbReference>
<dbReference type="GeneID" id="38116310"/>
<dbReference type="PIRSF" id="PIRSF000097">
    <property type="entry name" value="AKR"/>
    <property type="match status" value="1"/>
</dbReference>
<evidence type="ECO:0000259" key="13">
    <source>
        <dbReference type="Pfam" id="PF00248"/>
    </source>
</evidence>
<dbReference type="Pfam" id="PF00248">
    <property type="entry name" value="Aldo_ket_red"/>
    <property type="match status" value="1"/>
</dbReference>
<dbReference type="GO" id="GO:0042732">
    <property type="term" value="P:D-xylose metabolic process"/>
    <property type="evidence" value="ECO:0007669"/>
    <property type="project" value="UniProtKB-KW"/>
</dbReference>
<evidence type="ECO:0000256" key="8">
    <source>
        <dbReference type="ARBA" id="ARBA00047534"/>
    </source>
</evidence>
<dbReference type="EC" id="1.1.1.307" evidence="3"/>
<evidence type="ECO:0000256" key="5">
    <source>
        <dbReference type="ARBA" id="ARBA00023002"/>
    </source>
</evidence>
<evidence type="ECO:0000256" key="10">
    <source>
        <dbReference type="PIRSR" id="PIRSR000097-1"/>
    </source>
</evidence>
<evidence type="ECO:0000256" key="2">
    <source>
        <dbReference type="ARBA" id="ARBA00007905"/>
    </source>
</evidence>
<dbReference type="EMBL" id="PVWQ01000006">
    <property type="protein sequence ID" value="RDW79088.1"/>
    <property type="molecule type" value="Genomic_DNA"/>
</dbReference>
<gene>
    <name evidence="14" type="ORF">DSM5745_05940</name>
</gene>
<dbReference type="PROSITE" id="PS00798">
    <property type="entry name" value="ALDOKETO_REDUCTASE_1"/>
    <property type="match status" value="1"/>
</dbReference>
<comment type="catalytic activity">
    <reaction evidence="8">
        <text>xylitol + NADP(+) = D-xylose + NADPH + H(+)</text>
        <dbReference type="Rhea" id="RHEA:27445"/>
        <dbReference type="ChEBI" id="CHEBI:15378"/>
        <dbReference type="ChEBI" id="CHEBI:17151"/>
        <dbReference type="ChEBI" id="CHEBI:53455"/>
        <dbReference type="ChEBI" id="CHEBI:57783"/>
        <dbReference type="ChEBI" id="CHEBI:58349"/>
        <dbReference type="EC" id="1.1.1.307"/>
    </reaction>
</comment>
<keyword evidence="6" id="KW-0520">NAD</keyword>
<keyword evidence="15" id="KW-1185">Reference proteome</keyword>
<evidence type="ECO:0000256" key="4">
    <source>
        <dbReference type="ARBA" id="ARBA00022629"/>
    </source>
</evidence>
<reference evidence="14 15" key="1">
    <citation type="journal article" date="2018" name="IMA Fungus">
        <title>IMA Genome-F 9: Draft genome sequence of Annulohypoxylon stygium, Aspergillus mulundensis, Berkeleyomyces basicola (syn. Thielaviopsis basicola), Ceratocystis smalleyi, two Cercospora beticola strains, Coleophoma cylindrospora, Fusarium fracticaudum, Phialophora cf. hyalina, and Morchella septimelata.</title>
        <authorList>
            <person name="Wingfield B.D."/>
            <person name="Bills G.F."/>
            <person name="Dong Y."/>
            <person name="Huang W."/>
            <person name="Nel W.J."/>
            <person name="Swalarsk-Parry B.S."/>
            <person name="Vaghefi N."/>
            <person name="Wilken P.M."/>
            <person name="An Z."/>
            <person name="de Beer Z.W."/>
            <person name="De Vos L."/>
            <person name="Chen L."/>
            <person name="Duong T.A."/>
            <person name="Gao Y."/>
            <person name="Hammerbacher A."/>
            <person name="Kikkert J.R."/>
            <person name="Li Y."/>
            <person name="Li H."/>
            <person name="Li K."/>
            <person name="Li Q."/>
            <person name="Liu X."/>
            <person name="Ma X."/>
            <person name="Naidoo K."/>
            <person name="Pethybridge S.J."/>
            <person name="Sun J."/>
            <person name="Steenkamp E.T."/>
            <person name="van der Nest M.A."/>
            <person name="van Wyk S."/>
            <person name="Wingfield M.J."/>
            <person name="Xiong C."/>
            <person name="Yue Q."/>
            <person name="Zhang X."/>
        </authorList>
    </citation>
    <scope>NUCLEOTIDE SEQUENCE [LARGE SCALE GENOMIC DNA]</scope>
    <source>
        <strain evidence="14 15">DSM 5745</strain>
    </source>
</reference>
<keyword evidence="5" id="KW-0560">Oxidoreductase</keyword>
<dbReference type="GO" id="GO:0016491">
    <property type="term" value="F:oxidoreductase activity"/>
    <property type="evidence" value="ECO:0007669"/>
    <property type="project" value="UniProtKB-KW"/>
</dbReference>
<organism evidence="14 15">
    <name type="scientific">Aspergillus mulundensis</name>
    <dbReference type="NCBI Taxonomy" id="1810919"/>
    <lineage>
        <taxon>Eukaryota</taxon>
        <taxon>Fungi</taxon>
        <taxon>Dikarya</taxon>
        <taxon>Ascomycota</taxon>
        <taxon>Pezizomycotina</taxon>
        <taxon>Eurotiomycetes</taxon>
        <taxon>Eurotiomycetidae</taxon>
        <taxon>Eurotiales</taxon>
        <taxon>Aspergillaceae</taxon>
        <taxon>Aspergillus</taxon>
        <taxon>Aspergillus subgen. Nidulantes</taxon>
    </lineage>
</organism>
<keyword evidence="4" id="KW-0119">Carbohydrate metabolism</keyword>
<evidence type="ECO:0000256" key="1">
    <source>
        <dbReference type="ARBA" id="ARBA00004722"/>
    </source>
</evidence>
<proteinExistence type="inferred from homology"/>